<accession>A0AAV2FCI8</accession>
<protein>
    <submittedName>
        <fullName evidence="2">Uncharacterized protein</fullName>
    </submittedName>
</protein>
<reference evidence="2 3" key="1">
    <citation type="submission" date="2024-04" db="EMBL/GenBank/DDBJ databases">
        <authorList>
            <person name="Fracassetti M."/>
        </authorList>
    </citation>
    <scope>NUCLEOTIDE SEQUENCE [LARGE SCALE GENOMIC DNA]</scope>
</reference>
<proteinExistence type="predicted"/>
<dbReference type="AlphaFoldDB" id="A0AAV2FCI8"/>
<evidence type="ECO:0000256" key="1">
    <source>
        <dbReference type="SAM" id="MobiDB-lite"/>
    </source>
</evidence>
<sequence length="119" mass="12078">METVSTFTQTCNLLSQYLKAGKATLGDIGIGAKLDHHQPPINCNKSSVAAVPTTMLDLLPGIGSSSPNREAESSDGKPSPSPLPLFAGYGSTVAAGGGAQMTIEGDCVQRFPGGEGQGD</sequence>
<gene>
    <name evidence="2" type="ORF">LTRI10_LOCUS36103</name>
</gene>
<name>A0AAV2FCI8_9ROSI</name>
<evidence type="ECO:0000313" key="2">
    <source>
        <dbReference type="EMBL" id="CAL1395687.1"/>
    </source>
</evidence>
<keyword evidence="3" id="KW-1185">Reference proteome</keyword>
<organism evidence="2 3">
    <name type="scientific">Linum trigynum</name>
    <dbReference type="NCBI Taxonomy" id="586398"/>
    <lineage>
        <taxon>Eukaryota</taxon>
        <taxon>Viridiplantae</taxon>
        <taxon>Streptophyta</taxon>
        <taxon>Embryophyta</taxon>
        <taxon>Tracheophyta</taxon>
        <taxon>Spermatophyta</taxon>
        <taxon>Magnoliopsida</taxon>
        <taxon>eudicotyledons</taxon>
        <taxon>Gunneridae</taxon>
        <taxon>Pentapetalae</taxon>
        <taxon>rosids</taxon>
        <taxon>fabids</taxon>
        <taxon>Malpighiales</taxon>
        <taxon>Linaceae</taxon>
        <taxon>Linum</taxon>
    </lineage>
</organism>
<evidence type="ECO:0000313" key="3">
    <source>
        <dbReference type="Proteomes" id="UP001497516"/>
    </source>
</evidence>
<feature type="region of interest" description="Disordered" evidence="1">
    <location>
        <begin position="59"/>
        <end position="88"/>
    </location>
</feature>
<dbReference type="Proteomes" id="UP001497516">
    <property type="component" value="Chromosome 6"/>
</dbReference>
<dbReference type="EMBL" id="OZ034819">
    <property type="protein sequence ID" value="CAL1395687.1"/>
    <property type="molecule type" value="Genomic_DNA"/>
</dbReference>